<dbReference type="Gene3D" id="3.40.390.10">
    <property type="entry name" value="Collagenase (Catalytic Domain)"/>
    <property type="match status" value="1"/>
</dbReference>
<dbReference type="CDD" id="cd11306">
    <property type="entry name" value="M35_peptidyl-Lys"/>
    <property type="match status" value="1"/>
</dbReference>
<evidence type="ECO:0000256" key="2">
    <source>
        <dbReference type="ARBA" id="ARBA00010279"/>
    </source>
</evidence>
<keyword evidence="11" id="KW-1185">Reference proteome</keyword>
<dbReference type="InterPro" id="IPR029463">
    <property type="entry name" value="Lys_MEP"/>
</dbReference>
<comment type="cofactor">
    <cofactor evidence="1">
        <name>Zn(2+)</name>
        <dbReference type="ChEBI" id="CHEBI:29105"/>
    </cofactor>
</comment>
<dbReference type="Proteomes" id="UP000242287">
    <property type="component" value="Unassembled WGS sequence"/>
</dbReference>
<dbReference type="EMBL" id="KZ302081">
    <property type="protein sequence ID" value="PFH47992.1"/>
    <property type="molecule type" value="Genomic_DNA"/>
</dbReference>
<sequence length="348" mass="38001">MYSALLKTALFVVAFSSAAVHAAPSLSLEITGADAAEKVEDMVISTTITNKGDAPIVLLNAPSGVLSDLPTDSFQITDEKGASPEFIGMSVKYAVDKAIESGDVTTLGPGQSATVQHDLSKAYSFAASGEGHYSIKATNEFYVVDQSTKELKVVEAEVNKEHAAFISGKLATRDEALERRASFVSCSAPRQRAVNDAARAAGRYASDAFSYLRSHTSASRRYTEWFGAYTSARHNTVLDHFRRINSNNFNNFKYFCNCNRANVYAFVYPNQFGEIHLCPQFWNAPLTGTDSKAGTIIHESSHFTRNGGTQDYVYGQAGARQLARTNPNRAVMNADSHEYFAENNPRLP</sequence>
<keyword evidence="4" id="KW-0479">Metal-binding</keyword>
<dbReference type="GO" id="GO:0004222">
    <property type="term" value="F:metalloendopeptidase activity"/>
    <property type="evidence" value="ECO:0007669"/>
    <property type="project" value="InterPro"/>
</dbReference>
<feature type="domain" description="Lysine-specific metallo-endopeptidase" evidence="9">
    <location>
        <begin position="210"/>
        <end position="342"/>
    </location>
</feature>
<dbReference type="Pfam" id="PF14521">
    <property type="entry name" value="Aspzincin_M35"/>
    <property type="match status" value="1"/>
</dbReference>
<name>A0A2A9NJV9_9AGAR</name>
<evidence type="ECO:0000256" key="4">
    <source>
        <dbReference type="ARBA" id="ARBA00022723"/>
    </source>
</evidence>
<feature type="signal peptide" evidence="8">
    <location>
        <begin position="1"/>
        <end position="22"/>
    </location>
</feature>
<dbReference type="SMART" id="SM01351">
    <property type="entry name" value="Aspzincin_M35"/>
    <property type="match status" value="1"/>
</dbReference>
<dbReference type="InterPro" id="IPR024079">
    <property type="entry name" value="MetalloPept_cat_dom_sf"/>
</dbReference>
<evidence type="ECO:0000256" key="6">
    <source>
        <dbReference type="ARBA" id="ARBA00022833"/>
    </source>
</evidence>
<keyword evidence="5" id="KW-0378">Hydrolase</keyword>
<dbReference type="OrthoDB" id="412874at2759"/>
<dbReference type="Gene3D" id="2.60.40.2970">
    <property type="match status" value="1"/>
</dbReference>
<accession>A0A2A9NJV9</accession>
<reference evidence="10 11" key="1">
    <citation type="submission" date="2014-02" db="EMBL/GenBank/DDBJ databases">
        <title>Transposable element dynamics among asymbiotic and ectomycorrhizal Amanita fungi.</title>
        <authorList>
            <consortium name="DOE Joint Genome Institute"/>
            <person name="Hess J."/>
            <person name="Skrede I."/>
            <person name="Wolfe B."/>
            <person name="LaButti K."/>
            <person name="Ohm R.A."/>
            <person name="Grigoriev I.V."/>
            <person name="Pringle A."/>
        </authorList>
    </citation>
    <scope>NUCLEOTIDE SEQUENCE [LARGE SCALE GENOMIC DNA]</scope>
    <source>
        <strain evidence="10 11">SKay4041</strain>
    </source>
</reference>
<dbReference type="InterPro" id="IPR050414">
    <property type="entry name" value="Fungal_M35_metalloproteases"/>
</dbReference>
<dbReference type="GO" id="GO:0006508">
    <property type="term" value="P:proteolysis"/>
    <property type="evidence" value="ECO:0007669"/>
    <property type="project" value="UniProtKB-KW"/>
</dbReference>
<dbReference type="STRING" id="703135.A0A2A9NJV9"/>
<evidence type="ECO:0000256" key="5">
    <source>
        <dbReference type="ARBA" id="ARBA00022801"/>
    </source>
</evidence>
<evidence type="ECO:0000259" key="9">
    <source>
        <dbReference type="SMART" id="SM01351"/>
    </source>
</evidence>
<dbReference type="GO" id="GO:0046872">
    <property type="term" value="F:metal ion binding"/>
    <property type="evidence" value="ECO:0007669"/>
    <property type="project" value="UniProtKB-KW"/>
</dbReference>
<proteinExistence type="inferred from homology"/>
<evidence type="ECO:0000256" key="7">
    <source>
        <dbReference type="ARBA" id="ARBA00023049"/>
    </source>
</evidence>
<keyword evidence="6" id="KW-0862">Zinc</keyword>
<gene>
    <name evidence="10" type="ORF">AMATHDRAFT_150837</name>
</gene>
<protein>
    <recommendedName>
        <fullName evidence="9">Lysine-specific metallo-endopeptidase domain-containing protein</fullName>
    </recommendedName>
</protein>
<evidence type="ECO:0000256" key="8">
    <source>
        <dbReference type="SAM" id="SignalP"/>
    </source>
</evidence>
<dbReference type="InterPro" id="IPR034115">
    <property type="entry name" value="M35_peptidyl-Lys"/>
</dbReference>
<evidence type="ECO:0000256" key="3">
    <source>
        <dbReference type="ARBA" id="ARBA00022670"/>
    </source>
</evidence>
<evidence type="ECO:0000313" key="11">
    <source>
        <dbReference type="Proteomes" id="UP000242287"/>
    </source>
</evidence>
<comment type="similarity">
    <text evidence="2">Belongs to the peptidase M35 family.</text>
</comment>
<feature type="chain" id="PRO_5012631641" description="Lysine-specific metallo-endopeptidase domain-containing protein" evidence="8">
    <location>
        <begin position="23"/>
        <end position="348"/>
    </location>
</feature>
<keyword evidence="7" id="KW-0482">Metalloprotease</keyword>
<evidence type="ECO:0000313" key="10">
    <source>
        <dbReference type="EMBL" id="PFH47992.1"/>
    </source>
</evidence>
<dbReference type="PANTHER" id="PTHR37016:SF3">
    <property type="entry name" value="NEUTRAL PROTEASE 2-RELATED"/>
    <property type="match status" value="1"/>
</dbReference>
<keyword evidence="3" id="KW-0645">Protease</keyword>
<dbReference type="PANTHER" id="PTHR37016">
    <property type="match status" value="1"/>
</dbReference>
<dbReference type="SUPFAM" id="SSF55486">
    <property type="entry name" value="Metalloproteases ('zincins'), catalytic domain"/>
    <property type="match status" value="1"/>
</dbReference>
<keyword evidence="8" id="KW-0732">Signal</keyword>
<evidence type="ECO:0000256" key="1">
    <source>
        <dbReference type="ARBA" id="ARBA00001947"/>
    </source>
</evidence>
<organism evidence="10 11">
    <name type="scientific">Amanita thiersii Skay4041</name>
    <dbReference type="NCBI Taxonomy" id="703135"/>
    <lineage>
        <taxon>Eukaryota</taxon>
        <taxon>Fungi</taxon>
        <taxon>Dikarya</taxon>
        <taxon>Basidiomycota</taxon>
        <taxon>Agaricomycotina</taxon>
        <taxon>Agaricomycetes</taxon>
        <taxon>Agaricomycetidae</taxon>
        <taxon>Agaricales</taxon>
        <taxon>Pluteineae</taxon>
        <taxon>Amanitaceae</taxon>
        <taxon>Amanita</taxon>
    </lineage>
</organism>
<dbReference type="AlphaFoldDB" id="A0A2A9NJV9"/>